<evidence type="ECO:0000313" key="6">
    <source>
        <dbReference type="EMBL" id="CAB4831778.1"/>
    </source>
</evidence>
<dbReference type="InterPro" id="IPR029058">
    <property type="entry name" value="AB_hydrolase_fold"/>
</dbReference>
<dbReference type="Gene3D" id="3.40.50.1820">
    <property type="entry name" value="alpha/beta hydrolase"/>
    <property type="match status" value="1"/>
</dbReference>
<dbReference type="EMBL" id="CAFBNH010000004">
    <property type="protein sequence ID" value="CAB4944224.1"/>
    <property type="molecule type" value="Genomic_DNA"/>
</dbReference>
<name>A0A6J6PFQ7_9ZZZZ</name>
<dbReference type="EMBL" id="CAFBOC010000002">
    <property type="protein sequence ID" value="CAB4969311.1"/>
    <property type="molecule type" value="Genomic_DNA"/>
</dbReference>
<dbReference type="SUPFAM" id="SSF53474">
    <property type="entry name" value="alpha/beta-Hydrolases"/>
    <property type="match status" value="1"/>
</dbReference>
<evidence type="ECO:0000313" key="8">
    <source>
        <dbReference type="EMBL" id="CAB4944224.1"/>
    </source>
</evidence>
<keyword evidence="1" id="KW-1133">Transmembrane helix</keyword>
<organism evidence="3">
    <name type="scientific">freshwater metagenome</name>
    <dbReference type="NCBI Taxonomy" id="449393"/>
    <lineage>
        <taxon>unclassified sequences</taxon>
        <taxon>metagenomes</taxon>
        <taxon>ecological metagenomes</taxon>
    </lineage>
</organism>
<feature type="transmembrane region" description="Helical" evidence="1">
    <location>
        <begin position="275"/>
        <end position="293"/>
    </location>
</feature>
<dbReference type="AlphaFoldDB" id="A0A6J6PFQ7"/>
<evidence type="ECO:0000313" key="2">
    <source>
        <dbReference type="EMBL" id="CAB4338576.1"/>
    </source>
</evidence>
<sequence length="305" mass="34327">MLYTFPGASQWAQSLHEAGNTVFLASLTPGAISWDQLKRTQWNTWYETLVEDFRDLKQRCEKVFIAGFDIGGALALRLAENFGDEIDGVILLEPSLPLDHRIFNKQWRAVEMDLYLVDQPLLIMYSEEIREENSNDSLMIADEVSSPFIREVILERSFHLQSADHDGPLLQEESAAFINEIVSGVWLVDIDDDSELIDAEFESIVAGLSLDESSPTTYLDELDRPDPDDHFQAPDPKLAPIHDRSKRNSIFAMIAGPIYAIVAMVLSFDPLGIEPWPGVLAFFGGLAVFLFRLRDDFTDDDGAIV</sequence>
<keyword evidence="1" id="KW-0812">Transmembrane</keyword>
<gene>
    <name evidence="3" type="ORF">UFOPK2510_00952</name>
    <name evidence="4" type="ORF">UFOPK2718_01079</name>
    <name evidence="5" type="ORF">UFOPK2936_00359</name>
    <name evidence="6" type="ORF">UFOPK3174_01190</name>
    <name evidence="7" type="ORF">UFOPK3328_00301</name>
    <name evidence="8" type="ORF">UFOPK3779_00766</name>
    <name evidence="9" type="ORF">UFOPK3913_00224</name>
    <name evidence="2" type="ORF">UFOPK4107_00803</name>
    <name evidence="10" type="ORF">UFOPK4403_00070</name>
</gene>
<evidence type="ECO:0000313" key="5">
    <source>
        <dbReference type="EMBL" id="CAB4773600.1"/>
    </source>
</evidence>
<dbReference type="EMBL" id="CAFBLD010000002">
    <property type="protein sequence ID" value="CAB4857971.1"/>
    <property type="molecule type" value="Genomic_DNA"/>
</dbReference>
<dbReference type="EMBL" id="CAFBQX010000001">
    <property type="protein sequence ID" value="CAB5069683.1"/>
    <property type="molecule type" value="Genomic_DNA"/>
</dbReference>
<reference evidence="3" key="1">
    <citation type="submission" date="2020-05" db="EMBL/GenBank/DDBJ databases">
        <authorList>
            <person name="Chiriac C."/>
            <person name="Salcher M."/>
            <person name="Ghai R."/>
            <person name="Kavagutti S V."/>
        </authorList>
    </citation>
    <scope>NUCLEOTIDE SEQUENCE</scope>
</reference>
<dbReference type="EMBL" id="CAFABH010000022">
    <property type="protein sequence ID" value="CAB4831778.1"/>
    <property type="molecule type" value="Genomic_DNA"/>
</dbReference>
<evidence type="ECO:0000313" key="4">
    <source>
        <dbReference type="EMBL" id="CAB4728537.1"/>
    </source>
</evidence>
<evidence type="ECO:0000313" key="7">
    <source>
        <dbReference type="EMBL" id="CAB4857971.1"/>
    </source>
</evidence>
<feature type="transmembrane region" description="Helical" evidence="1">
    <location>
        <begin position="250"/>
        <end position="269"/>
    </location>
</feature>
<dbReference type="EMBL" id="CAEZXO010000005">
    <property type="protein sequence ID" value="CAB4695194.1"/>
    <property type="molecule type" value="Genomic_DNA"/>
</dbReference>
<evidence type="ECO:0000313" key="9">
    <source>
        <dbReference type="EMBL" id="CAB4969311.1"/>
    </source>
</evidence>
<evidence type="ECO:0000313" key="3">
    <source>
        <dbReference type="EMBL" id="CAB4695194.1"/>
    </source>
</evidence>
<dbReference type="EMBL" id="CAESAE010000004">
    <property type="protein sequence ID" value="CAB4338576.1"/>
    <property type="molecule type" value="Genomic_DNA"/>
</dbReference>
<keyword evidence="1" id="KW-0472">Membrane</keyword>
<dbReference type="EMBL" id="CAEZYM010000010">
    <property type="protein sequence ID" value="CAB4728537.1"/>
    <property type="molecule type" value="Genomic_DNA"/>
</dbReference>
<evidence type="ECO:0000313" key="10">
    <source>
        <dbReference type="EMBL" id="CAB5069683.1"/>
    </source>
</evidence>
<protein>
    <submittedName>
        <fullName evidence="3">Unannotated protein</fullName>
    </submittedName>
</protein>
<dbReference type="EMBL" id="CAEZZW010000001">
    <property type="protein sequence ID" value="CAB4773600.1"/>
    <property type="molecule type" value="Genomic_DNA"/>
</dbReference>
<proteinExistence type="predicted"/>
<accession>A0A6J6PFQ7</accession>
<evidence type="ECO:0000256" key="1">
    <source>
        <dbReference type="SAM" id="Phobius"/>
    </source>
</evidence>